<protein>
    <recommendedName>
        <fullName evidence="8">Protein kinase domain-containing protein</fullName>
    </recommendedName>
</protein>
<proteinExistence type="predicted"/>
<dbReference type="GO" id="GO:0006397">
    <property type="term" value="P:mRNA processing"/>
    <property type="evidence" value="ECO:0007669"/>
    <property type="project" value="UniProtKB-KW"/>
</dbReference>
<feature type="region of interest" description="Disordered" evidence="7">
    <location>
        <begin position="79"/>
        <end position="113"/>
    </location>
</feature>
<sequence>MHTGGSTSNLRPQTSSASSTPSITPSSGTSGGSSTSSSSSSPFYPKTFVPSSGVMSSLVSNATVGSALSNQRSWIPSGGAGDSFSTSGNVQSSHSSSGTFTPSSPSKLSSSSFAYQPKSYDQNVKASTQTLQQQFSQKRTQYKQQYELHQQHLAYKRNAPGPVTSSPHYHHHNNPNNNSSTASYIFTPGDSDFLSGSSSKSAYRAIHNFFANDSIRNILLNRNFLNYVQSLDDLDEETQNQGSVSEKLSQIPSFIDQYHSLFPLDCNFFNDFSDQENYAFGESFRVIDSMTASPCCMRRISAHQLIFEQAYSFVEPWFKIRHPNIVSLKNLITTDQFGTNNDLLFIYDFCAGAETLEEHFFIETSRAPSEAVLWSLLCQVVSALREIHSHNLAYRTFAPNKILILPGTHKRFKLNCMGMRHTLDPTEDDIAKQQQKDFKQLGTLIVELICTLKDLPESQDSLSLLTSHENTAKYSQELIDIITYLLQGEVDINTLISKLAIRYIDELSNAYGYADSLENELAKELENGRLFRILVKLNFVAQHEDFEYSTKNRQGVADRQMIKLFLDYLFVQVSDSNQCILDFGHIVETLNKLDAGINEKVLLMSRDEQSLIVVTYKDLKSSIKTQFSNLLRKNKV</sequence>
<reference evidence="9 10" key="1">
    <citation type="journal article" date="2019" name="Sci. Rep.">
        <title>Nanopore sequencing improves the draft genome of the human pathogenic amoeba Naegleria fowleri.</title>
        <authorList>
            <person name="Liechti N."/>
            <person name="Schurch N."/>
            <person name="Bruggmann R."/>
            <person name="Wittwer M."/>
        </authorList>
    </citation>
    <scope>NUCLEOTIDE SEQUENCE [LARGE SCALE GENOMIC DNA]</scope>
    <source>
        <strain evidence="9 10">ATCC 30894</strain>
    </source>
</reference>
<dbReference type="Gene3D" id="1.20.5.5160">
    <property type="match status" value="1"/>
</dbReference>
<comment type="subcellular location">
    <subcellularLocation>
        <location evidence="1">Cytoplasm</location>
    </subcellularLocation>
</comment>
<keyword evidence="3" id="KW-0507">mRNA processing</keyword>
<dbReference type="VEuPathDB" id="AmoebaDB:FDP41_004719"/>
<comment type="caution">
    <text evidence="9">The sequence shown here is derived from an EMBL/GenBank/DDBJ whole genome shotgun (WGS) entry which is preliminary data.</text>
</comment>
<name>A0A6A5BDS7_NAEFO</name>
<dbReference type="InterPro" id="IPR041332">
    <property type="entry name" value="Pan3_CK"/>
</dbReference>
<dbReference type="OrthoDB" id="204958at2759"/>
<dbReference type="Pfam" id="PF18101">
    <property type="entry name" value="Pan3_CK"/>
    <property type="match status" value="1"/>
</dbReference>
<keyword evidence="4" id="KW-0547">Nucleotide-binding</keyword>
<dbReference type="VEuPathDB" id="AmoebaDB:NfTy_084790"/>
<dbReference type="PROSITE" id="PS50011">
    <property type="entry name" value="PROTEIN_KINASE_DOM"/>
    <property type="match status" value="1"/>
</dbReference>
<feature type="region of interest" description="Disordered" evidence="7">
    <location>
        <begin position="1"/>
        <end position="46"/>
    </location>
</feature>
<evidence type="ECO:0000256" key="2">
    <source>
        <dbReference type="ARBA" id="ARBA00022490"/>
    </source>
</evidence>
<dbReference type="InterPro" id="IPR011009">
    <property type="entry name" value="Kinase-like_dom_sf"/>
</dbReference>
<evidence type="ECO:0000259" key="8">
    <source>
        <dbReference type="PROSITE" id="PS50011"/>
    </source>
</evidence>
<accession>A0A6A5BDS7</accession>
<feature type="compositionally biased region" description="Low complexity" evidence="7">
    <location>
        <begin position="85"/>
        <end position="112"/>
    </location>
</feature>
<dbReference type="GeneID" id="68111937"/>
<organism evidence="9 10">
    <name type="scientific">Naegleria fowleri</name>
    <name type="common">Brain eating amoeba</name>
    <dbReference type="NCBI Taxonomy" id="5763"/>
    <lineage>
        <taxon>Eukaryota</taxon>
        <taxon>Discoba</taxon>
        <taxon>Heterolobosea</taxon>
        <taxon>Tetramitia</taxon>
        <taxon>Eutetramitia</taxon>
        <taxon>Vahlkampfiidae</taxon>
        <taxon>Naegleria</taxon>
    </lineage>
</organism>
<evidence type="ECO:0000313" key="9">
    <source>
        <dbReference type="EMBL" id="KAF0976043.1"/>
    </source>
</evidence>
<dbReference type="AlphaFoldDB" id="A0A6A5BDS7"/>
<keyword evidence="5" id="KW-0067">ATP-binding</keyword>
<evidence type="ECO:0000256" key="5">
    <source>
        <dbReference type="ARBA" id="ARBA00022840"/>
    </source>
</evidence>
<feature type="compositionally biased region" description="Polar residues" evidence="7">
    <location>
        <begin position="1"/>
        <end position="13"/>
    </location>
</feature>
<dbReference type="GO" id="GO:0000932">
    <property type="term" value="C:P-body"/>
    <property type="evidence" value="ECO:0007669"/>
    <property type="project" value="TreeGrafter"/>
</dbReference>
<evidence type="ECO:0000256" key="4">
    <source>
        <dbReference type="ARBA" id="ARBA00022741"/>
    </source>
</evidence>
<dbReference type="SMART" id="SM00220">
    <property type="entry name" value="S_TKc"/>
    <property type="match status" value="1"/>
</dbReference>
<keyword evidence="2" id="KW-0963">Cytoplasm</keyword>
<dbReference type="Gene3D" id="1.10.287.3700">
    <property type="match status" value="1"/>
</dbReference>
<dbReference type="GO" id="GO:0000289">
    <property type="term" value="P:nuclear-transcribed mRNA poly(A) tail shortening"/>
    <property type="evidence" value="ECO:0007669"/>
    <property type="project" value="InterPro"/>
</dbReference>
<dbReference type="InterPro" id="IPR030844">
    <property type="entry name" value="PAN3"/>
</dbReference>
<feature type="region of interest" description="Disordered" evidence="7">
    <location>
        <begin position="157"/>
        <end position="183"/>
    </location>
</feature>
<evidence type="ECO:0000256" key="3">
    <source>
        <dbReference type="ARBA" id="ARBA00022664"/>
    </source>
</evidence>
<dbReference type="RefSeq" id="XP_044560756.1">
    <property type="nucleotide sequence ID" value="XM_044708163.1"/>
</dbReference>
<dbReference type="SUPFAM" id="SSF56112">
    <property type="entry name" value="Protein kinase-like (PK-like)"/>
    <property type="match status" value="1"/>
</dbReference>
<evidence type="ECO:0000313" key="10">
    <source>
        <dbReference type="Proteomes" id="UP000444721"/>
    </source>
</evidence>
<dbReference type="Proteomes" id="UP000444721">
    <property type="component" value="Unassembled WGS sequence"/>
</dbReference>
<dbReference type="GO" id="GO:0004672">
    <property type="term" value="F:protein kinase activity"/>
    <property type="evidence" value="ECO:0007669"/>
    <property type="project" value="InterPro"/>
</dbReference>
<dbReference type="EMBL" id="VFQX01000041">
    <property type="protein sequence ID" value="KAF0976043.1"/>
    <property type="molecule type" value="Genomic_DNA"/>
</dbReference>
<keyword evidence="6" id="KW-0175">Coiled coil</keyword>
<evidence type="ECO:0000256" key="1">
    <source>
        <dbReference type="ARBA" id="ARBA00004496"/>
    </source>
</evidence>
<gene>
    <name evidence="9" type="ORF">FDP41_004719</name>
</gene>
<dbReference type="GO" id="GO:0005524">
    <property type="term" value="F:ATP binding"/>
    <property type="evidence" value="ECO:0007669"/>
    <property type="project" value="UniProtKB-KW"/>
</dbReference>
<dbReference type="GO" id="GO:0008143">
    <property type="term" value="F:poly(A) binding"/>
    <property type="evidence" value="ECO:0007669"/>
    <property type="project" value="TreeGrafter"/>
</dbReference>
<dbReference type="VEuPathDB" id="AmoebaDB:NF0121920"/>
<keyword evidence="10" id="KW-1185">Reference proteome</keyword>
<dbReference type="InterPro" id="IPR000719">
    <property type="entry name" value="Prot_kinase_dom"/>
</dbReference>
<dbReference type="GO" id="GO:0031251">
    <property type="term" value="C:PAN complex"/>
    <property type="evidence" value="ECO:0007669"/>
    <property type="project" value="InterPro"/>
</dbReference>
<feature type="domain" description="Protein kinase" evidence="8">
    <location>
        <begin position="269"/>
        <end position="546"/>
    </location>
</feature>
<dbReference type="PANTHER" id="PTHR12272:SF11">
    <property type="entry name" value="PAN2-PAN3 DEADENYLATION COMPLEX SUBUNIT PAN3"/>
    <property type="match status" value="1"/>
</dbReference>
<evidence type="ECO:0000256" key="6">
    <source>
        <dbReference type="ARBA" id="ARBA00023054"/>
    </source>
</evidence>
<dbReference type="Gene3D" id="1.10.510.10">
    <property type="entry name" value="Transferase(Phosphotransferase) domain 1"/>
    <property type="match status" value="1"/>
</dbReference>
<dbReference type="PANTHER" id="PTHR12272">
    <property type="entry name" value="DEADENYLATION COMPLEX SUBUNIT PAN3"/>
    <property type="match status" value="1"/>
</dbReference>
<evidence type="ECO:0000256" key="7">
    <source>
        <dbReference type="SAM" id="MobiDB-lite"/>
    </source>
</evidence>
<feature type="compositionally biased region" description="Low complexity" evidence="7">
    <location>
        <begin position="14"/>
        <end position="42"/>
    </location>
</feature>